<dbReference type="SUPFAM" id="SSF53756">
    <property type="entry name" value="UDP-Glycosyltransferase/glycogen phosphorylase"/>
    <property type="match status" value="1"/>
</dbReference>
<protein>
    <recommendedName>
        <fullName evidence="3">Glycosyl transferase family 10 (Putative fucosyltransferase)</fullName>
    </recommendedName>
</protein>
<dbReference type="EMBL" id="FWFY01000015">
    <property type="protein sequence ID" value="SLN68541.1"/>
    <property type="molecule type" value="Genomic_DNA"/>
</dbReference>
<reference evidence="1 2" key="1">
    <citation type="submission" date="2017-03" db="EMBL/GenBank/DDBJ databases">
        <authorList>
            <person name="Afonso C.L."/>
            <person name="Miller P.J."/>
            <person name="Scott M.A."/>
            <person name="Spackman E."/>
            <person name="Goraichik I."/>
            <person name="Dimitrov K.M."/>
            <person name="Suarez D.L."/>
            <person name="Swayne D.E."/>
        </authorList>
    </citation>
    <scope>NUCLEOTIDE SEQUENCE [LARGE SCALE GENOMIC DNA]</scope>
    <source>
        <strain evidence="1 2">CECT 8367</strain>
    </source>
</reference>
<organism evidence="1 2">
    <name type="scientific">Limimaricola soesokkakensis</name>
    <dbReference type="NCBI Taxonomy" id="1343159"/>
    <lineage>
        <taxon>Bacteria</taxon>
        <taxon>Pseudomonadati</taxon>
        <taxon>Pseudomonadota</taxon>
        <taxon>Alphaproteobacteria</taxon>
        <taxon>Rhodobacterales</taxon>
        <taxon>Paracoccaceae</taxon>
        <taxon>Limimaricola</taxon>
    </lineage>
</organism>
<evidence type="ECO:0000313" key="1">
    <source>
        <dbReference type="EMBL" id="SLN68541.1"/>
    </source>
</evidence>
<gene>
    <name evidence="1" type="ORF">LOS8367_03429</name>
</gene>
<evidence type="ECO:0008006" key="3">
    <source>
        <dbReference type="Google" id="ProtNLM"/>
    </source>
</evidence>
<dbReference type="InterPro" id="IPR038577">
    <property type="entry name" value="GT10-like_C_sf"/>
</dbReference>
<dbReference type="Gene3D" id="3.40.50.11660">
    <property type="entry name" value="Glycosyl transferase family 10, C-terminal domain"/>
    <property type="match status" value="1"/>
</dbReference>
<sequence>MSAPLCLLVPVTGEVAELEPLLQDLRHVTQAGDMLVFACAGPLRSRDRDPARRVRLLVEMGEFPAGVRLHAVSLQAPLAWESLIEIGLPEFSGPDALPECVLLLSQEARVEPNALLPLRRVMSEVSPPDLVTSATVGLSEEEVAAPFPLAFSRALIEGARPRADGRTGMPGLLHHLLSQATRHRVLDLPAAPLPSPGAGLAQALAALSAEGPEAYDWVLSHLPAFCAGATPGARAVMAPVLSSANLPLPSTAPATPALAGRAMLRVWRGGAHAHRMPLAYDALAPLWEGQIQLDYTPEQADLLAIAHPLDALALAPDVAEAVARGVPAMLLSEEPFWDTLFSPDPLADRITLPASVMGEMRLHQVNHHRSGIFDFERIPYYLLTDPRFLRAYREHFARNARIDAMDWAAAWGDRPADLVFMAERREERFHDIDIPEGGILGLCAWRTRLALACENAERLGASWQGGDTRFALEDWHLDKMTRLDGHARLLSAVENTRQPLYISEKIFDAFACGALPIYMGGPGHGIHRLELPEASWMDLWGADEQTGKARIMATLQKGADWTAYAAAQRRLAELFNDTEIAVRERVRIVGALRHELARAVDAGPA</sequence>
<accession>A0A1X7A2T8</accession>
<dbReference type="Proteomes" id="UP000193495">
    <property type="component" value="Unassembled WGS sequence"/>
</dbReference>
<evidence type="ECO:0000313" key="2">
    <source>
        <dbReference type="Proteomes" id="UP000193495"/>
    </source>
</evidence>
<dbReference type="AlphaFoldDB" id="A0A1X7A2T8"/>
<proteinExistence type="predicted"/>
<name>A0A1X7A2T8_9RHOB</name>